<dbReference type="InterPro" id="IPR045748">
    <property type="entry name" value="DcaP"/>
</dbReference>
<dbReference type="EMBL" id="CP081295">
    <property type="protein sequence ID" value="QZD90544.1"/>
    <property type="molecule type" value="Genomic_DNA"/>
</dbReference>
<gene>
    <name evidence="2" type="ORF">K3148_03890</name>
</gene>
<evidence type="ECO:0000256" key="1">
    <source>
        <dbReference type="SAM" id="SignalP"/>
    </source>
</evidence>
<keyword evidence="3" id="KW-1185">Reference proteome</keyword>
<accession>A0ABX8ZR12</accession>
<name>A0ABX8ZR12_9SPHN</name>
<proteinExistence type="predicted"/>
<sequence>MLGCKVRKGFRVALLAGTCLAATPAAAQDAEFEARLDRLETLVMGLIERLDAQEGQMEANQAESAAAAEAALAETRAMQARQEELAAQIEEPKKQEDKGFRVGNTTVSYAGYVKLDAISQRTSGGQVASGSIVRDFLIPGVIPVGGEASGWDTDFNARQSRFIFKTSTDVGAEHKLNSQIELDFMVTPNGDERISNSYQPRLRQAFITYDNWLFGQTWSTFQNVGALPDSLDFIGTTPGTVFARQPMVRYTNGGLMLAVEQPETTVTTPAGGRLLAGDDTLPDFVARYNLGGDWGSITASGILRNLRITDDDFGTGEDSAVGYGFSLSGKIALGAKDDLRFMGTVGDGLGRYIGLNIVNDAALDANGDLDPIFTYSGFAAYRHLWSDKLRSSVAGAYFKADNPVVLTSGAVTDESWNVLANVIYSPSSPIDIGLEYMYAERTLESGESGNLQKVQVSTKYSF</sequence>
<protein>
    <recommendedName>
        <fullName evidence="4">Porin</fullName>
    </recommendedName>
</protein>
<dbReference type="RefSeq" id="WP_221426012.1">
    <property type="nucleotide sequence ID" value="NZ_CP081295.1"/>
</dbReference>
<feature type="chain" id="PRO_5046327536" description="Porin" evidence="1">
    <location>
        <begin position="28"/>
        <end position="462"/>
    </location>
</feature>
<evidence type="ECO:0000313" key="2">
    <source>
        <dbReference type="EMBL" id="QZD90544.1"/>
    </source>
</evidence>
<dbReference type="SUPFAM" id="SSF56935">
    <property type="entry name" value="Porins"/>
    <property type="match status" value="1"/>
</dbReference>
<reference evidence="2 3" key="1">
    <citation type="submission" date="2021-08" db="EMBL/GenBank/DDBJ databases">
        <title>Comparative Genomics Analysis of the Genus Qipengyuania Reveals Extensive Genetic Diversity and Metabolic Versatility, Including the Description of Fifteen Novel Species.</title>
        <authorList>
            <person name="Liu Y."/>
        </authorList>
    </citation>
    <scope>NUCLEOTIDE SEQUENCE [LARGE SCALE GENOMIC DNA]</scope>
    <source>
        <strain evidence="2 3">1NDH13</strain>
    </source>
</reference>
<dbReference type="Proteomes" id="UP000824281">
    <property type="component" value="Chromosome"/>
</dbReference>
<keyword evidence="1" id="KW-0732">Signal</keyword>
<dbReference type="Pfam" id="PF19577">
    <property type="entry name" value="DcaP"/>
    <property type="match status" value="1"/>
</dbReference>
<organism evidence="2 3">
    <name type="scientific">Qipengyuania aurantiaca</name>
    <dbReference type="NCBI Taxonomy" id="2867233"/>
    <lineage>
        <taxon>Bacteria</taxon>
        <taxon>Pseudomonadati</taxon>
        <taxon>Pseudomonadota</taxon>
        <taxon>Alphaproteobacteria</taxon>
        <taxon>Sphingomonadales</taxon>
        <taxon>Erythrobacteraceae</taxon>
        <taxon>Qipengyuania</taxon>
    </lineage>
</organism>
<feature type="signal peptide" evidence="1">
    <location>
        <begin position="1"/>
        <end position="27"/>
    </location>
</feature>
<evidence type="ECO:0008006" key="4">
    <source>
        <dbReference type="Google" id="ProtNLM"/>
    </source>
</evidence>
<evidence type="ECO:0000313" key="3">
    <source>
        <dbReference type="Proteomes" id="UP000824281"/>
    </source>
</evidence>